<dbReference type="STRING" id="869212.Turpa_3181"/>
<dbReference type="InterPro" id="IPR050706">
    <property type="entry name" value="Cyclic-di-GMP_PDE-like"/>
</dbReference>
<dbReference type="Gene3D" id="3.20.20.450">
    <property type="entry name" value="EAL domain"/>
    <property type="match status" value="1"/>
</dbReference>
<dbReference type="GO" id="GO:0071111">
    <property type="term" value="F:cyclic-guanylate-specific phosphodiesterase activity"/>
    <property type="evidence" value="ECO:0007669"/>
    <property type="project" value="InterPro"/>
</dbReference>
<keyword evidence="3" id="KW-1185">Reference proteome</keyword>
<sequence>MHGRFSENFVVLVTEGGNIELSRLDPALAGNPFPYFQPIISIEDKRVVGYEVLARGRDALGNITSLGYMFEKYADSRVAIELDLYIRDLAFKQYSESQIAFGKRLFVNILPRWLNYTYSDDLSDVINPLLQQVAKHRLKPENVVIEITEGEYLQHPDVMTRAIHELKNHGFDIAIDDFGAGYSNMSRIGQMRPKFIKLDLHLIRKGFSDLVYKEILNSLAFLSEKIGAVLLVEGIEHEEEVYGALDIGARYLQGYFLGFPEASFSNLDELQQILHDYMRDFTARKLTHMQSLMYFKSITSEYFDVHLKELFLPEVKDGESFFRPIEPHSFPAFLRDHLRLVYFLNAHGVQISPNYRLLRDDDGFRWQQDHNYSQKDWSWRPYFLEFMARRESDGTQRNYSEVYRDIKSSEPIVTLVHSYGDDCLLCLDFSVAHIHNPLWHRKI</sequence>
<dbReference type="InterPro" id="IPR018842">
    <property type="entry name" value="YkuI_C"/>
</dbReference>
<protein>
    <submittedName>
        <fullName evidence="2">Diguanylate phosphodiesterase</fullName>
    </submittedName>
</protein>
<reference evidence="2 3" key="1">
    <citation type="submission" date="2012-06" db="EMBL/GenBank/DDBJ databases">
        <title>The complete chromosome of genome of Turneriella parva DSM 21527.</title>
        <authorList>
            <consortium name="US DOE Joint Genome Institute (JGI-PGF)"/>
            <person name="Lucas S."/>
            <person name="Han J."/>
            <person name="Lapidus A."/>
            <person name="Bruce D."/>
            <person name="Goodwin L."/>
            <person name="Pitluck S."/>
            <person name="Peters L."/>
            <person name="Kyrpides N."/>
            <person name="Mavromatis K."/>
            <person name="Ivanova N."/>
            <person name="Mikhailova N."/>
            <person name="Chertkov O."/>
            <person name="Detter J.C."/>
            <person name="Tapia R."/>
            <person name="Han C."/>
            <person name="Land M."/>
            <person name="Hauser L."/>
            <person name="Markowitz V."/>
            <person name="Cheng J.-F."/>
            <person name="Hugenholtz P."/>
            <person name="Woyke T."/>
            <person name="Wu D."/>
            <person name="Gronow S."/>
            <person name="Wellnitz S."/>
            <person name="Brambilla E."/>
            <person name="Klenk H.-P."/>
            <person name="Eisen J.A."/>
        </authorList>
    </citation>
    <scope>NUCLEOTIDE SEQUENCE [LARGE SCALE GENOMIC DNA]</scope>
    <source>
        <strain evidence="3">ATCC BAA-1111 / DSM 21527 / NCTC 11395 / H</strain>
    </source>
</reference>
<dbReference type="Proteomes" id="UP000006048">
    <property type="component" value="Chromosome"/>
</dbReference>
<dbReference type="PROSITE" id="PS50883">
    <property type="entry name" value="EAL"/>
    <property type="match status" value="1"/>
</dbReference>
<gene>
    <name evidence="2" type="ordered locus">Turpa_3181</name>
</gene>
<dbReference type="OrthoDB" id="1673646at2"/>
<proteinExistence type="predicted"/>
<evidence type="ECO:0000259" key="1">
    <source>
        <dbReference type="PROSITE" id="PS50883"/>
    </source>
</evidence>
<name>I4B963_TURPD</name>
<feature type="domain" description="EAL" evidence="1">
    <location>
        <begin position="17"/>
        <end position="274"/>
    </location>
</feature>
<organism evidence="2 3">
    <name type="scientific">Turneriella parva (strain ATCC BAA-1111 / DSM 21527 / NCTC 11395 / H)</name>
    <name type="common">Leptospira parva</name>
    <dbReference type="NCBI Taxonomy" id="869212"/>
    <lineage>
        <taxon>Bacteria</taxon>
        <taxon>Pseudomonadati</taxon>
        <taxon>Spirochaetota</taxon>
        <taxon>Spirochaetia</taxon>
        <taxon>Leptospirales</taxon>
        <taxon>Leptospiraceae</taxon>
        <taxon>Turneriella</taxon>
    </lineage>
</organism>
<dbReference type="InterPro" id="IPR001633">
    <property type="entry name" value="EAL_dom"/>
</dbReference>
<dbReference type="Pfam" id="PF10388">
    <property type="entry name" value="YkuI_C"/>
    <property type="match status" value="1"/>
</dbReference>
<dbReference type="PANTHER" id="PTHR33121:SF82">
    <property type="entry name" value="SIGNAL TRANSDUCTION PROTEIN CONTAINING A EAL DOMAIN"/>
    <property type="match status" value="1"/>
</dbReference>
<evidence type="ECO:0000313" key="2">
    <source>
        <dbReference type="EMBL" id="AFM13820.1"/>
    </source>
</evidence>
<dbReference type="AlphaFoldDB" id="I4B963"/>
<dbReference type="SUPFAM" id="SSF141868">
    <property type="entry name" value="EAL domain-like"/>
    <property type="match status" value="1"/>
</dbReference>
<accession>I4B963</accession>
<dbReference type="KEGG" id="tpx:Turpa_3181"/>
<dbReference type="SUPFAM" id="SSF103190">
    <property type="entry name" value="Sensory domain-like"/>
    <property type="match status" value="1"/>
</dbReference>
<evidence type="ECO:0000313" key="3">
    <source>
        <dbReference type="Proteomes" id="UP000006048"/>
    </source>
</evidence>
<dbReference type="EMBL" id="CP002959">
    <property type="protein sequence ID" value="AFM13820.1"/>
    <property type="molecule type" value="Genomic_DNA"/>
</dbReference>
<dbReference type="CDD" id="cd01948">
    <property type="entry name" value="EAL"/>
    <property type="match status" value="1"/>
</dbReference>
<dbReference type="Pfam" id="PF00563">
    <property type="entry name" value="EAL"/>
    <property type="match status" value="1"/>
</dbReference>
<dbReference type="HOGENOM" id="CLU_015702_1_0_12"/>
<dbReference type="PANTHER" id="PTHR33121">
    <property type="entry name" value="CYCLIC DI-GMP PHOSPHODIESTERASE PDEF"/>
    <property type="match status" value="1"/>
</dbReference>
<dbReference type="Gene3D" id="3.30.450.20">
    <property type="entry name" value="PAS domain"/>
    <property type="match status" value="1"/>
</dbReference>
<dbReference type="SMART" id="SM00052">
    <property type="entry name" value="EAL"/>
    <property type="match status" value="1"/>
</dbReference>
<dbReference type="InterPro" id="IPR029151">
    <property type="entry name" value="Sensor-like_sf"/>
</dbReference>
<dbReference type="InterPro" id="IPR035919">
    <property type="entry name" value="EAL_sf"/>
</dbReference>